<comment type="caution">
    <text evidence="1">The sequence shown here is derived from an EMBL/GenBank/DDBJ whole genome shotgun (WGS) entry which is preliminary data.</text>
</comment>
<sequence length="125" mass="14438">MDPRLPPSKRFYQRSSSHDFKFDFPTSQAPLTLVHADELFSGGYVLPIFADPLKIATGSWLWKLGSRSQQWKGLKGWGYEPWVRALICRDPWLASHGFVRLLVRRFVEDGRRCVVEDGRHFVGGF</sequence>
<dbReference type="Proteomes" id="UP000197138">
    <property type="component" value="Unassembled WGS sequence"/>
</dbReference>
<evidence type="ECO:0000313" key="2">
    <source>
        <dbReference type="Proteomes" id="UP000197138"/>
    </source>
</evidence>
<dbReference type="PANTHER" id="PTHR34576">
    <property type="entry name" value="MEMBRANE-ASSOCIATED KINASE REGULATOR 6-RELATED"/>
    <property type="match status" value="1"/>
</dbReference>
<dbReference type="InterPro" id="IPR044699">
    <property type="entry name" value="MAKR6"/>
</dbReference>
<reference evidence="2" key="1">
    <citation type="journal article" date="2017" name="Plant J.">
        <title>The pomegranate (Punica granatum L.) genome and the genomics of punicalagin biosynthesis.</title>
        <authorList>
            <person name="Qin G."/>
            <person name="Xu C."/>
            <person name="Ming R."/>
            <person name="Tang H."/>
            <person name="Guyot R."/>
            <person name="Kramer E.M."/>
            <person name="Hu Y."/>
            <person name="Yi X."/>
            <person name="Qi Y."/>
            <person name="Xu X."/>
            <person name="Gao Z."/>
            <person name="Pan H."/>
            <person name="Jian J."/>
            <person name="Tian Y."/>
            <person name="Yue Z."/>
            <person name="Xu Y."/>
        </authorList>
    </citation>
    <scope>NUCLEOTIDE SEQUENCE [LARGE SCALE GENOMIC DNA]</scope>
    <source>
        <strain evidence="2">cv. Dabenzi</strain>
    </source>
</reference>
<dbReference type="EMBL" id="MTKT01005400">
    <property type="protein sequence ID" value="OWM67111.1"/>
    <property type="molecule type" value="Genomic_DNA"/>
</dbReference>
<dbReference type="PANTHER" id="PTHR34576:SF2">
    <property type="entry name" value="MEMBRANE-ASSOCIATED KINASE REGULATOR 6-RELATED"/>
    <property type="match status" value="1"/>
</dbReference>
<proteinExistence type="predicted"/>
<accession>A0A218W4E7</accession>
<evidence type="ECO:0000313" key="1">
    <source>
        <dbReference type="EMBL" id="OWM67111.1"/>
    </source>
</evidence>
<gene>
    <name evidence="1" type="ORF">CDL15_Pgr000563</name>
</gene>
<protein>
    <submittedName>
        <fullName evidence="1">Uncharacterized protein</fullName>
    </submittedName>
</protein>
<name>A0A218W4E7_PUNGR</name>
<organism evidence="1 2">
    <name type="scientific">Punica granatum</name>
    <name type="common">Pomegranate</name>
    <dbReference type="NCBI Taxonomy" id="22663"/>
    <lineage>
        <taxon>Eukaryota</taxon>
        <taxon>Viridiplantae</taxon>
        <taxon>Streptophyta</taxon>
        <taxon>Embryophyta</taxon>
        <taxon>Tracheophyta</taxon>
        <taxon>Spermatophyta</taxon>
        <taxon>Magnoliopsida</taxon>
        <taxon>eudicotyledons</taxon>
        <taxon>Gunneridae</taxon>
        <taxon>Pentapetalae</taxon>
        <taxon>rosids</taxon>
        <taxon>malvids</taxon>
        <taxon>Myrtales</taxon>
        <taxon>Lythraceae</taxon>
        <taxon>Punica</taxon>
    </lineage>
</organism>
<dbReference type="AlphaFoldDB" id="A0A218W4E7"/>